<feature type="chain" id="PRO_5020528524" evidence="1">
    <location>
        <begin position="17"/>
        <end position="44"/>
    </location>
</feature>
<protein>
    <submittedName>
        <fullName evidence="2">Uncharacterized protein</fullName>
    </submittedName>
</protein>
<evidence type="ECO:0000313" key="2">
    <source>
        <dbReference type="EMBL" id="TKW00695.1"/>
    </source>
</evidence>
<keyword evidence="1" id="KW-0732">Signal</keyword>
<keyword evidence="3" id="KW-1185">Reference proteome</keyword>
<dbReference type="Gramene" id="TKW00695">
    <property type="protein sequence ID" value="TKW00695"/>
    <property type="gene ID" value="SEVIR_8G128350v2"/>
</dbReference>
<proteinExistence type="predicted"/>
<accession>A0A4U6TIE3</accession>
<evidence type="ECO:0000256" key="1">
    <source>
        <dbReference type="SAM" id="SignalP"/>
    </source>
</evidence>
<dbReference type="AlphaFoldDB" id="A0A4U6TIE3"/>
<organism evidence="2 3">
    <name type="scientific">Setaria viridis</name>
    <name type="common">Green bristlegrass</name>
    <name type="synonym">Setaria italica subsp. viridis</name>
    <dbReference type="NCBI Taxonomy" id="4556"/>
    <lineage>
        <taxon>Eukaryota</taxon>
        <taxon>Viridiplantae</taxon>
        <taxon>Streptophyta</taxon>
        <taxon>Embryophyta</taxon>
        <taxon>Tracheophyta</taxon>
        <taxon>Spermatophyta</taxon>
        <taxon>Magnoliopsida</taxon>
        <taxon>Liliopsida</taxon>
        <taxon>Poales</taxon>
        <taxon>Poaceae</taxon>
        <taxon>PACMAD clade</taxon>
        <taxon>Panicoideae</taxon>
        <taxon>Panicodae</taxon>
        <taxon>Paniceae</taxon>
        <taxon>Cenchrinae</taxon>
        <taxon>Setaria</taxon>
    </lineage>
</organism>
<gene>
    <name evidence="2" type="ORF">SEVIR_8G128350v2</name>
</gene>
<name>A0A4U6TIE3_SETVI</name>
<sequence>MVIYLFICARLASILNLDSCSVSEFDVFAKTDSVISDLGLNVLK</sequence>
<reference evidence="2" key="1">
    <citation type="submission" date="2019-03" db="EMBL/GenBank/DDBJ databases">
        <title>WGS assembly of Setaria viridis.</title>
        <authorList>
            <person name="Huang P."/>
            <person name="Jenkins J."/>
            <person name="Grimwood J."/>
            <person name="Barry K."/>
            <person name="Healey A."/>
            <person name="Mamidi S."/>
            <person name="Sreedasyam A."/>
            <person name="Shu S."/>
            <person name="Feldman M."/>
            <person name="Wu J."/>
            <person name="Yu Y."/>
            <person name="Chen C."/>
            <person name="Johnson J."/>
            <person name="Rokhsar D."/>
            <person name="Baxter I."/>
            <person name="Schmutz J."/>
            <person name="Brutnell T."/>
            <person name="Kellogg E."/>
        </authorList>
    </citation>
    <scope>NUCLEOTIDE SEQUENCE [LARGE SCALE GENOMIC DNA]</scope>
</reference>
<dbReference type="EMBL" id="CM016559">
    <property type="protein sequence ID" value="TKW00695.1"/>
    <property type="molecule type" value="Genomic_DNA"/>
</dbReference>
<feature type="signal peptide" evidence="1">
    <location>
        <begin position="1"/>
        <end position="16"/>
    </location>
</feature>
<dbReference type="Proteomes" id="UP000298652">
    <property type="component" value="Chromosome 8"/>
</dbReference>
<evidence type="ECO:0000313" key="3">
    <source>
        <dbReference type="Proteomes" id="UP000298652"/>
    </source>
</evidence>